<keyword evidence="2" id="KW-0378">Hydrolase</keyword>
<evidence type="ECO:0000256" key="2">
    <source>
        <dbReference type="ARBA" id="ARBA00022801"/>
    </source>
</evidence>
<dbReference type="PANTHER" id="PTHR13620:SF104">
    <property type="entry name" value="EXONUCLEASE 3'-5' DOMAIN-CONTAINING PROTEIN 2"/>
    <property type="match status" value="1"/>
</dbReference>
<keyword evidence="5" id="KW-1185">Reference proteome</keyword>
<dbReference type="PANTHER" id="PTHR13620">
    <property type="entry name" value="3-5 EXONUCLEASE"/>
    <property type="match status" value="1"/>
</dbReference>
<evidence type="ECO:0000256" key="1">
    <source>
        <dbReference type="ARBA" id="ARBA00022722"/>
    </source>
</evidence>
<dbReference type="EMBL" id="RBNJ01023081">
    <property type="protein sequence ID" value="RUS17473.1"/>
    <property type="molecule type" value="Genomic_DNA"/>
</dbReference>
<dbReference type="Gene3D" id="3.30.420.10">
    <property type="entry name" value="Ribonuclease H-like superfamily/Ribonuclease H"/>
    <property type="match status" value="1"/>
</dbReference>
<dbReference type="Pfam" id="PF01612">
    <property type="entry name" value="DNA_pol_A_exo1"/>
    <property type="match status" value="1"/>
</dbReference>
<dbReference type="InterPro" id="IPR051132">
    <property type="entry name" value="3-5_Exonuclease_domain"/>
</dbReference>
<dbReference type="AlphaFoldDB" id="A0A433PIS4"/>
<reference evidence="4 5" key="1">
    <citation type="journal article" date="2018" name="New Phytol.">
        <title>Phylogenomics of Endogonaceae and evolution of mycorrhizas within Mucoromycota.</title>
        <authorList>
            <person name="Chang Y."/>
            <person name="Desiro A."/>
            <person name="Na H."/>
            <person name="Sandor L."/>
            <person name="Lipzen A."/>
            <person name="Clum A."/>
            <person name="Barry K."/>
            <person name="Grigoriev I.V."/>
            <person name="Martin F.M."/>
            <person name="Stajich J.E."/>
            <person name="Smith M.E."/>
            <person name="Bonito G."/>
            <person name="Spatafora J.W."/>
        </authorList>
    </citation>
    <scope>NUCLEOTIDE SEQUENCE [LARGE SCALE GENOMIC DNA]</scope>
    <source>
        <strain evidence="4 5">AD002</strain>
    </source>
</reference>
<dbReference type="GO" id="GO:0006139">
    <property type="term" value="P:nucleobase-containing compound metabolic process"/>
    <property type="evidence" value="ECO:0007669"/>
    <property type="project" value="InterPro"/>
</dbReference>
<comment type="caution">
    <text evidence="4">The sequence shown here is derived from an EMBL/GenBank/DDBJ whole genome shotgun (WGS) entry which is preliminary data.</text>
</comment>
<gene>
    <name evidence="4" type="ORF">BC938DRAFT_476255</name>
</gene>
<dbReference type="GO" id="GO:0003676">
    <property type="term" value="F:nucleic acid binding"/>
    <property type="evidence" value="ECO:0007669"/>
    <property type="project" value="InterPro"/>
</dbReference>
<sequence length="419" mass="46708">MTRNQDQDAYQELIETFLIQAERLAGILAATMANTLSMTQLATDYNRQYGPGCWRSAQTCLTFQTFLELFPRTFHLLPPTGPITPTIPQSYHAFADSTLPPLTVTLTQPRIPRAHDTKKEVRNHYLTHVLSAPSADSSSATVPVQAHDVEAKLTSTQLLRACLPTTFHLFYTRSAAEADRFVARNLDPHETGFALSIGSTGKVALIALVTAKAGLLFHVHHSREGCGQVLRRVLEDPEIKKAGFDGKAEAKRLEAIGVDCEGVVDVSRLALQNGHRRLFVAERKVGMREVVACYLNLKVEKRQVRSPWDASELSEAQRVMAATDAWLSLKCYQVIYHTRHRLPSHQTAHRIPLHLTSNMPSGLTTRRECAVSCAAEFGYQLVGETPLGDDAVRLVFEQDKGRERVDEELLVAECDEWDV</sequence>
<evidence type="ECO:0000259" key="3">
    <source>
        <dbReference type="Pfam" id="PF01612"/>
    </source>
</evidence>
<dbReference type="GO" id="GO:0005737">
    <property type="term" value="C:cytoplasm"/>
    <property type="evidence" value="ECO:0007669"/>
    <property type="project" value="TreeGrafter"/>
</dbReference>
<dbReference type="InterPro" id="IPR036397">
    <property type="entry name" value="RNaseH_sf"/>
</dbReference>
<feature type="domain" description="3'-5' exonuclease" evidence="3">
    <location>
        <begin position="198"/>
        <end position="333"/>
    </location>
</feature>
<accession>A0A433PIS4</accession>
<dbReference type="SUPFAM" id="SSF53098">
    <property type="entry name" value="Ribonuclease H-like"/>
    <property type="match status" value="1"/>
</dbReference>
<evidence type="ECO:0000313" key="5">
    <source>
        <dbReference type="Proteomes" id="UP000274822"/>
    </source>
</evidence>
<proteinExistence type="predicted"/>
<protein>
    <submittedName>
        <fullName evidence="4">Ribonuclease H-like domain-containing protein</fullName>
    </submittedName>
</protein>
<keyword evidence="1" id="KW-0540">Nuclease</keyword>
<dbReference type="InterPro" id="IPR002562">
    <property type="entry name" value="3'-5'_exonuclease_dom"/>
</dbReference>
<evidence type="ECO:0000313" key="4">
    <source>
        <dbReference type="EMBL" id="RUS17473.1"/>
    </source>
</evidence>
<dbReference type="InterPro" id="IPR012337">
    <property type="entry name" value="RNaseH-like_sf"/>
</dbReference>
<dbReference type="GO" id="GO:0005634">
    <property type="term" value="C:nucleus"/>
    <property type="evidence" value="ECO:0007669"/>
    <property type="project" value="TreeGrafter"/>
</dbReference>
<dbReference type="GO" id="GO:0008408">
    <property type="term" value="F:3'-5' exonuclease activity"/>
    <property type="evidence" value="ECO:0007669"/>
    <property type="project" value="InterPro"/>
</dbReference>
<name>A0A433PIS4_9FUNG</name>
<organism evidence="4 5">
    <name type="scientific">Jimgerdemannia flammicorona</name>
    <dbReference type="NCBI Taxonomy" id="994334"/>
    <lineage>
        <taxon>Eukaryota</taxon>
        <taxon>Fungi</taxon>
        <taxon>Fungi incertae sedis</taxon>
        <taxon>Mucoromycota</taxon>
        <taxon>Mucoromycotina</taxon>
        <taxon>Endogonomycetes</taxon>
        <taxon>Endogonales</taxon>
        <taxon>Endogonaceae</taxon>
        <taxon>Jimgerdemannia</taxon>
    </lineage>
</organism>
<dbReference type="Proteomes" id="UP000274822">
    <property type="component" value="Unassembled WGS sequence"/>
</dbReference>